<reference evidence="1" key="1">
    <citation type="submission" date="2015-10" db="EMBL/GenBank/DDBJ databases">
        <authorList>
            <person name="Gilbert D.G."/>
        </authorList>
    </citation>
    <scope>NUCLEOTIDE SEQUENCE</scope>
    <source>
        <strain evidence="1">Phyl III-seqv23</strain>
    </source>
</reference>
<gene>
    <name evidence="1" type="ORF">RUN215_v1_190006</name>
</gene>
<dbReference type="AlphaFoldDB" id="A0A0S4WRN5"/>
<protein>
    <submittedName>
        <fullName evidence="1">Uncharacterized protein</fullName>
    </submittedName>
</protein>
<proteinExistence type="predicted"/>
<sequence length="65" mass="7287">MDYPIEPIDMIEQRGRSAVFNGLEPEMCPYDHDTAHWRVWQVGYLAAALDAMNAANAYADDEVAA</sequence>
<name>A0A0S4WRN5_RALSL</name>
<dbReference type="EMBL" id="LN899820">
    <property type="protein sequence ID" value="CUV53887.1"/>
    <property type="molecule type" value="Genomic_DNA"/>
</dbReference>
<evidence type="ECO:0000313" key="1">
    <source>
        <dbReference type="EMBL" id="CUV53887.1"/>
    </source>
</evidence>
<organism evidence="1">
    <name type="scientific">Ralstonia solanacearum</name>
    <name type="common">Pseudomonas solanacearum</name>
    <dbReference type="NCBI Taxonomy" id="305"/>
    <lineage>
        <taxon>Bacteria</taxon>
        <taxon>Pseudomonadati</taxon>
        <taxon>Pseudomonadota</taxon>
        <taxon>Betaproteobacteria</taxon>
        <taxon>Burkholderiales</taxon>
        <taxon>Burkholderiaceae</taxon>
        <taxon>Ralstonia</taxon>
        <taxon>Ralstonia solanacearum species complex</taxon>
    </lineage>
</organism>
<accession>A0A0S4WRN5</accession>